<keyword evidence="1" id="KW-0472">Membrane</keyword>
<comment type="caution">
    <text evidence="2">The sequence shown here is derived from an EMBL/GenBank/DDBJ whole genome shotgun (WGS) entry which is preliminary data.</text>
</comment>
<dbReference type="RefSeq" id="WP_173578101.1">
    <property type="nucleotide sequence ID" value="NZ_WOSW01000032.1"/>
</dbReference>
<gene>
    <name evidence="2" type="ORF">GOB84_13710</name>
</gene>
<dbReference type="EMBL" id="WOSW01000032">
    <property type="protein sequence ID" value="NHO33593.1"/>
    <property type="molecule type" value="Genomic_DNA"/>
</dbReference>
<evidence type="ECO:0000313" key="2">
    <source>
        <dbReference type="EMBL" id="NHO33593.1"/>
    </source>
</evidence>
<organism evidence="2 3">
    <name type="scientific">Acetobacter fallax</name>
    <dbReference type="NCBI Taxonomy" id="1737473"/>
    <lineage>
        <taxon>Bacteria</taxon>
        <taxon>Pseudomonadati</taxon>
        <taxon>Pseudomonadota</taxon>
        <taxon>Alphaproteobacteria</taxon>
        <taxon>Acetobacterales</taxon>
        <taxon>Acetobacteraceae</taxon>
        <taxon>Acetobacter</taxon>
    </lineage>
</organism>
<evidence type="ECO:0000313" key="3">
    <source>
        <dbReference type="Proteomes" id="UP000615326"/>
    </source>
</evidence>
<evidence type="ECO:0000256" key="1">
    <source>
        <dbReference type="SAM" id="Phobius"/>
    </source>
</evidence>
<dbReference type="Proteomes" id="UP000615326">
    <property type="component" value="Unassembled WGS sequence"/>
</dbReference>
<keyword evidence="1" id="KW-0812">Transmembrane</keyword>
<reference evidence="2 3" key="1">
    <citation type="journal article" date="2020" name="Int. J. Syst. Evol. Microbiol.">
        <title>Novel acetic acid bacteria from cider fermentations: Acetobacter conturbans sp. nov. and Acetobacter fallax sp. nov.</title>
        <authorList>
            <person name="Sombolestani A.S."/>
            <person name="Cleenwerck I."/>
            <person name="Cnockaert M."/>
            <person name="Borremans W."/>
            <person name="Wieme A.D."/>
            <person name="De Vuyst L."/>
            <person name="Vandamme P."/>
        </authorList>
    </citation>
    <scope>NUCLEOTIDE SEQUENCE [LARGE SCALE GENOMIC DNA]</scope>
    <source>
        <strain evidence="2 3">LMG 1637</strain>
    </source>
</reference>
<feature type="transmembrane region" description="Helical" evidence="1">
    <location>
        <begin position="31"/>
        <end position="53"/>
    </location>
</feature>
<sequence>MHKTDIQTQDFTASGIVRTQPERVRRKAAQVFATCAMGAWIVLAVVPFVVVLVELG</sequence>
<accession>A0ABX0KCR4</accession>
<keyword evidence="3" id="KW-1185">Reference proteome</keyword>
<name>A0ABX0KCR4_9PROT</name>
<keyword evidence="1" id="KW-1133">Transmembrane helix</keyword>
<protein>
    <submittedName>
        <fullName evidence="2">Uncharacterized protein</fullName>
    </submittedName>
</protein>
<proteinExistence type="predicted"/>